<organism evidence="3 4">
    <name type="scientific">Filimonas lacunae</name>
    <dbReference type="NCBI Taxonomy" id="477680"/>
    <lineage>
        <taxon>Bacteria</taxon>
        <taxon>Pseudomonadati</taxon>
        <taxon>Bacteroidota</taxon>
        <taxon>Chitinophagia</taxon>
        <taxon>Chitinophagales</taxon>
        <taxon>Chitinophagaceae</taxon>
        <taxon>Filimonas</taxon>
    </lineage>
</organism>
<dbReference type="STRING" id="477680.SAMN05421788_103398"/>
<dbReference type="PIRSF" id="PIRSF019271">
    <property type="entry name" value="Acid_Ptase_C"/>
    <property type="match status" value="1"/>
</dbReference>
<dbReference type="KEGG" id="fln:FLA_4092"/>
<keyword evidence="4" id="KW-1185">Reference proteome</keyword>
<dbReference type="PROSITE" id="PS51257">
    <property type="entry name" value="PROKAR_LIPOPROTEIN"/>
    <property type="match status" value="1"/>
</dbReference>
<proteinExistence type="predicted"/>
<feature type="chain" id="PRO_5030023101" evidence="2">
    <location>
        <begin position="24"/>
        <end position="269"/>
    </location>
</feature>
<evidence type="ECO:0000256" key="2">
    <source>
        <dbReference type="SAM" id="SignalP"/>
    </source>
</evidence>
<accession>A0A173MKR5</accession>
<dbReference type="SFLD" id="SFLDG01125">
    <property type="entry name" value="C1.1:_Acid_Phosphatase_Like"/>
    <property type="match status" value="1"/>
</dbReference>
<evidence type="ECO:0000313" key="3">
    <source>
        <dbReference type="EMBL" id="SIT08706.1"/>
    </source>
</evidence>
<reference evidence="4" key="1">
    <citation type="submission" date="2017-01" db="EMBL/GenBank/DDBJ databases">
        <authorList>
            <person name="Varghese N."/>
            <person name="Submissions S."/>
        </authorList>
    </citation>
    <scope>NUCLEOTIDE SEQUENCE [LARGE SCALE GENOMIC DNA]</scope>
    <source>
        <strain evidence="4">DSM 21054</strain>
    </source>
</reference>
<dbReference type="SUPFAM" id="SSF56784">
    <property type="entry name" value="HAD-like"/>
    <property type="match status" value="1"/>
</dbReference>
<name>A0A173MKR5_9BACT</name>
<dbReference type="CDD" id="cd07534">
    <property type="entry name" value="HAD_CAP"/>
    <property type="match status" value="1"/>
</dbReference>
<dbReference type="RefSeq" id="WP_076379217.1">
    <property type="nucleotide sequence ID" value="NZ_AP017422.1"/>
</dbReference>
<dbReference type="NCBIfam" id="TIGR01533">
    <property type="entry name" value="lipo_e_P4"/>
    <property type="match status" value="1"/>
</dbReference>
<dbReference type="EMBL" id="FTOR01000003">
    <property type="protein sequence ID" value="SIT08706.1"/>
    <property type="molecule type" value="Genomic_DNA"/>
</dbReference>
<dbReference type="InterPro" id="IPR005519">
    <property type="entry name" value="Acid_phosphat_B-like"/>
</dbReference>
<dbReference type="SFLD" id="SFLDS00003">
    <property type="entry name" value="Haloacid_Dehalogenase"/>
    <property type="match status" value="1"/>
</dbReference>
<keyword evidence="3" id="KW-0449">Lipoprotein</keyword>
<dbReference type="Proteomes" id="UP000186917">
    <property type="component" value="Unassembled WGS sequence"/>
</dbReference>
<evidence type="ECO:0000256" key="1">
    <source>
        <dbReference type="ARBA" id="ARBA00022729"/>
    </source>
</evidence>
<dbReference type="PANTHER" id="PTHR31284:SF10">
    <property type="entry name" value="ACID PHOSPHATASE-LIKE PROTEIN"/>
    <property type="match status" value="1"/>
</dbReference>
<sequence>MQKTSRFILAAALLAGCATQKPASTATAESTLIPDGKIWASLFQQKAAEYKALCLQAYNIAQLRLQLALQQPHNRPLAVVTDIDETMLDNSPYDAKQALQGKDYTTDSWHGWTQLGQADTLAGALSFFKYAAANQVAVYYITNRDETEREGTLKNLQRYGFPYADNEHLVLKQPGAASSKESRRQQVLQTHDIVLLLGDNLGDFSALFDKKSQQERESNVLSSAADFGKKFIVLPNAAYGDWENALVQYNRQLTTAQKDSVIRASLKTY</sequence>
<feature type="signal peptide" evidence="2">
    <location>
        <begin position="1"/>
        <end position="23"/>
    </location>
</feature>
<dbReference type="InterPro" id="IPR006423">
    <property type="entry name" value="Lipo_e_P4"/>
</dbReference>
<dbReference type="AlphaFoldDB" id="A0A173MKR5"/>
<gene>
    <name evidence="3" type="ORF">SAMN05421788_103398</name>
</gene>
<dbReference type="Pfam" id="PF03767">
    <property type="entry name" value="Acid_phosphat_B"/>
    <property type="match status" value="1"/>
</dbReference>
<dbReference type="InterPro" id="IPR036412">
    <property type="entry name" value="HAD-like_sf"/>
</dbReference>
<dbReference type="OrthoDB" id="395856at2"/>
<dbReference type="Gene3D" id="3.40.50.1000">
    <property type="entry name" value="HAD superfamily/HAD-like"/>
    <property type="match status" value="1"/>
</dbReference>
<keyword evidence="1 2" id="KW-0732">Signal</keyword>
<dbReference type="GO" id="GO:0009279">
    <property type="term" value="C:cell outer membrane"/>
    <property type="evidence" value="ECO:0007669"/>
    <property type="project" value="InterPro"/>
</dbReference>
<evidence type="ECO:0000313" key="4">
    <source>
        <dbReference type="Proteomes" id="UP000186917"/>
    </source>
</evidence>
<dbReference type="PANTHER" id="PTHR31284">
    <property type="entry name" value="ACID PHOSPHATASE-LIKE PROTEIN"/>
    <property type="match status" value="1"/>
</dbReference>
<dbReference type="InterPro" id="IPR023214">
    <property type="entry name" value="HAD_sf"/>
</dbReference>
<protein>
    <submittedName>
        <fullName evidence="3">5'-nucleotidase, lipoprotein e(P4) family</fullName>
    </submittedName>
</protein>